<proteinExistence type="predicted"/>
<dbReference type="AlphaFoldDB" id="A0A2N9W372"/>
<gene>
    <name evidence="1" type="ORF">B5P45_03510</name>
</gene>
<dbReference type="EMBL" id="MZMT01000005">
    <property type="protein sequence ID" value="PIO46190.1"/>
    <property type="molecule type" value="Genomic_DNA"/>
</dbReference>
<accession>A0A2N9W372</accession>
<reference evidence="2" key="1">
    <citation type="journal article" date="2017" name="Int J Environ Stud">
        <title>Does the Miocene-Pliocene relict legume Oxytropis triphylla form nitrogen-fixing nodules with a combination of bacterial strains?</title>
        <authorList>
            <person name="Safronova V."/>
            <person name="Belimov A."/>
            <person name="Sazanova A."/>
            <person name="Kuznetsova I."/>
            <person name="Popova J."/>
            <person name="Andronov E."/>
            <person name="Verkhozina A."/>
            <person name="Tikhonovich I."/>
        </authorList>
    </citation>
    <scope>NUCLEOTIDE SEQUENCE [LARGE SCALE GENOMIC DNA]</scope>
    <source>
        <strain evidence="2">Tri-38</strain>
    </source>
</reference>
<organism evidence="1 2">
    <name type="scientific">Phyllobacterium zundukense</name>
    <dbReference type="NCBI Taxonomy" id="1867719"/>
    <lineage>
        <taxon>Bacteria</taxon>
        <taxon>Pseudomonadati</taxon>
        <taxon>Pseudomonadota</taxon>
        <taxon>Alphaproteobacteria</taxon>
        <taxon>Hyphomicrobiales</taxon>
        <taxon>Phyllobacteriaceae</taxon>
        <taxon>Phyllobacterium</taxon>
    </lineage>
</organism>
<evidence type="ECO:0000313" key="2">
    <source>
        <dbReference type="Proteomes" id="UP000232163"/>
    </source>
</evidence>
<protein>
    <submittedName>
        <fullName evidence="1">Uncharacterized protein</fullName>
    </submittedName>
</protein>
<dbReference type="Proteomes" id="UP000232163">
    <property type="component" value="Unassembled WGS sequence"/>
</dbReference>
<name>A0A2N9W372_9HYPH</name>
<keyword evidence="2" id="KW-1185">Reference proteome</keyword>
<sequence>MVIEAQTIVFQLQSFIVITQALVRGAQRSDVRFKLIHLADQTRNQPAHGTERQGLNRINGWQVHATLNQNSLRLKIYLPGNLVRLPVLRFCRRER</sequence>
<dbReference type="KEGG" id="pht:BLM14_21895"/>
<evidence type="ECO:0000313" key="1">
    <source>
        <dbReference type="EMBL" id="PIO46190.1"/>
    </source>
</evidence>
<comment type="caution">
    <text evidence="1">The sequence shown here is derived from an EMBL/GenBank/DDBJ whole genome shotgun (WGS) entry which is preliminary data.</text>
</comment>